<reference evidence="4 5" key="3">
    <citation type="journal article" date="2008" name="FEMS Microbiol. Ecol.">
        <title>Identification and characterization of genes underlying chitinolysis in Collimonas fungivorans Ter331.</title>
        <authorList>
            <person name="Fritsche K."/>
            <person name="de Boer W."/>
            <person name="Gerards S."/>
            <person name="van den Berg M."/>
            <person name="van Veen J.A."/>
            <person name="Leveau J.H."/>
        </authorList>
    </citation>
    <scope>NUCLEOTIDE SEQUENCE [LARGE SCALE GENOMIC DNA]</scope>
    <source>
        <strain evidence="4 5">Ter331</strain>
    </source>
</reference>
<dbReference type="STRING" id="1005048.CFU_2574"/>
<comment type="similarity">
    <text evidence="1">Belongs to the YciI family.</text>
</comment>
<evidence type="ECO:0000259" key="3">
    <source>
        <dbReference type="Pfam" id="PF03795"/>
    </source>
</evidence>
<dbReference type="InterPro" id="IPR011008">
    <property type="entry name" value="Dimeric_a/b-barrel"/>
</dbReference>
<dbReference type="SUPFAM" id="SSF54909">
    <property type="entry name" value="Dimeric alpha+beta barrel"/>
    <property type="match status" value="1"/>
</dbReference>
<reference evidence="4 5" key="4">
    <citation type="journal article" date="2010" name="Environ. Microbiol.">
        <title>The bacterial genus Collimonas: mycophagy, weathering and other adaptive solutions to life in oligotrophic soil environments.</title>
        <authorList>
            <person name="Leveau J.H."/>
            <person name="Uroz S."/>
            <person name="de Boer W."/>
        </authorList>
    </citation>
    <scope>NUCLEOTIDE SEQUENCE [LARGE SCALE GENOMIC DNA]</scope>
    <source>
        <strain evidence="4 5">Ter331</strain>
    </source>
</reference>
<dbReference type="EMBL" id="CP002745">
    <property type="protein sequence ID" value="AEK62401.1"/>
    <property type="molecule type" value="Genomic_DNA"/>
</dbReference>
<dbReference type="InterPro" id="IPR005545">
    <property type="entry name" value="YCII"/>
</dbReference>
<keyword evidence="5" id="KW-1185">Reference proteome</keyword>
<dbReference type="AlphaFoldDB" id="G0A9D9"/>
<evidence type="ECO:0000313" key="4">
    <source>
        <dbReference type="EMBL" id="AEK62401.1"/>
    </source>
</evidence>
<gene>
    <name evidence="4" type="ordered locus">CFU_2574</name>
</gene>
<dbReference type="Proteomes" id="UP000008392">
    <property type="component" value="Chromosome"/>
</dbReference>
<protein>
    <recommendedName>
        <fullName evidence="3">YCII-related domain-containing protein</fullName>
    </recommendedName>
</protein>
<evidence type="ECO:0000256" key="1">
    <source>
        <dbReference type="ARBA" id="ARBA00007689"/>
    </source>
</evidence>
<reference evidence="5" key="6">
    <citation type="submission" date="2011-05" db="EMBL/GenBank/DDBJ databases">
        <title>Complete sequence of Collimonas fungivorans Ter331.</title>
        <authorList>
            <person name="Leveau J.H."/>
        </authorList>
    </citation>
    <scope>NUCLEOTIDE SEQUENCE [LARGE SCALE GENOMIC DNA]</scope>
    <source>
        <strain evidence="5">Ter331</strain>
    </source>
</reference>
<dbReference type="Pfam" id="PF03795">
    <property type="entry name" value="YCII"/>
    <property type="match status" value="1"/>
</dbReference>
<sequence>MVRLFSVSANEATPAARRATSSHPSSSPLLETIMNYLCLVYLAHDKLHACPDSTCFAFAEELRGSGHFVAGQALQPTDTATTIRVRNGQMSLTDGPFAETKEQLAGFYMIEAKDLNEAIHWASKIPPARYGSIEVRPVRELDVSDIAATQATV</sequence>
<reference evidence="4 5" key="2">
    <citation type="journal article" date="2006" name="J. Microbiol. Methods">
        <title>Genomic flank-sequencing of plasposon insertion sites for rapid identification of functional genes.</title>
        <authorList>
            <person name="Leveau J.H."/>
            <person name="Gerards S."/>
            <person name="Fritsche K."/>
            <person name="Zondag G."/>
            <person name="van Veen J.A."/>
        </authorList>
    </citation>
    <scope>NUCLEOTIDE SEQUENCE [LARGE SCALE GENOMIC DNA]</scope>
    <source>
        <strain evidence="4 5">Ter331</strain>
    </source>
</reference>
<dbReference type="HOGENOM" id="CLU_130902_2_1_4"/>
<proteinExistence type="inferred from homology"/>
<name>G0A9D9_COLFT</name>
<feature type="domain" description="YCII-related" evidence="3">
    <location>
        <begin position="34"/>
        <end position="141"/>
    </location>
</feature>
<accession>G0A9D9</accession>
<evidence type="ECO:0000313" key="5">
    <source>
        <dbReference type="Proteomes" id="UP000008392"/>
    </source>
</evidence>
<evidence type="ECO:0000256" key="2">
    <source>
        <dbReference type="SAM" id="MobiDB-lite"/>
    </source>
</evidence>
<dbReference type="KEGG" id="cfu:CFU_2574"/>
<dbReference type="Gene3D" id="3.30.70.1060">
    <property type="entry name" value="Dimeric alpha+beta barrel"/>
    <property type="match status" value="1"/>
</dbReference>
<organism evidence="4 5">
    <name type="scientific">Collimonas fungivorans (strain Ter331)</name>
    <dbReference type="NCBI Taxonomy" id="1005048"/>
    <lineage>
        <taxon>Bacteria</taxon>
        <taxon>Pseudomonadati</taxon>
        <taxon>Pseudomonadota</taxon>
        <taxon>Betaproteobacteria</taxon>
        <taxon>Burkholderiales</taxon>
        <taxon>Oxalobacteraceae</taxon>
        <taxon>Collimonas</taxon>
    </lineage>
</organism>
<dbReference type="eggNOG" id="COG3795">
    <property type="taxonomic scope" value="Bacteria"/>
</dbReference>
<dbReference type="PANTHER" id="PTHR35174">
    <property type="entry name" value="BLL7171 PROTEIN-RELATED"/>
    <property type="match status" value="1"/>
</dbReference>
<feature type="region of interest" description="Disordered" evidence="2">
    <location>
        <begin position="1"/>
        <end position="25"/>
    </location>
</feature>
<reference evidence="4 5" key="1">
    <citation type="journal article" date="2004" name="Environ. Microbiol.">
        <title>Phylogeny-function analysis of (meta)genomic libraries: screening for expression of ribosomal RNA genes by large-insert library fluorescent in situ hybridization (LIL-FISH).</title>
        <authorList>
            <person name="Leveau J.H."/>
            <person name="Gerards S."/>
            <person name="de Boer W."/>
            <person name="van Veen J.A."/>
        </authorList>
    </citation>
    <scope>NUCLEOTIDE SEQUENCE [LARGE SCALE GENOMIC DNA]</scope>
    <source>
        <strain evidence="4 5">Ter331</strain>
    </source>
</reference>
<reference evidence="4 5" key="5">
    <citation type="journal article" date="2011" name="ISME J.">
        <title>Dual transcriptional profiling of a bacterial/fungal confrontation: Collimonas fungivorans versus Aspergillus niger.</title>
        <authorList>
            <person name="Mela F."/>
            <person name="Fritsche K."/>
            <person name="de Boer W."/>
            <person name="van Veen J.A."/>
            <person name="de Graaff L.H."/>
            <person name="van den Berg M."/>
            <person name="Leveau J.H."/>
        </authorList>
    </citation>
    <scope>NUCLEOTIDE SEQUENCE [LARGE SCALE GENOMIC DNA]</scope>
    <source>
        <strain evidence="4 5">Ter331</strain>
    </source>
</reference>
<dbReference type="PANTHER" id="PTHR35174:SF3">
    <property type="entry name" value="BLL7171 PROTEIN"/>
    <property type="match status" value="1"/>
</dbReference>